<reference evidence="3" key="1">
    <citation type="submission" date="2017-02" db="UniProtKB">
        <authorList>
            <consortium name="WormBaseParasite"/>
        </authorList>
    </citation>
    <scope>IDENTIFICATION</scope>
</reference>
<evidence type="ECO:0000313" key="3">
    <source>
        <dbReference type="WBParaSite" id="EVEC_0001167101-mRNA-1"/>
    </source>
</evidence>
<evidence type="ECO:0000313" key="2">
    <source>
        <dbReference type="Proteomes" id="UP000274131"/>
    </source>
</evidence>
<sequence length="215" mass="24383">MLLASTSVKRLISPAPARIRQEKRFFRSIRSVLAEFISNRFNFERVATLGPDLACLEWLMECGATKVEMSDGTVIKRISEMKSYIKNFGLNGRETVDASDSAISDSGFLYFRECYGIEELILNFCDYFGDEAIRILATGRTAYSLKNLEIVMNPCVSDVSIYWIVRMKKLRRIHMYFLPYISNPVAASRHLKLALPKCNVTFPSVGKVGFGYGTK</sequence>
<evidence type="ECO:0000313" key="1">
    <source>
        <dbReference type="EMBL" id="VDD96206.1"/>
    </source>
</evidence>
<proteinExistence type="predicted"/>
<gene>
    <name evidence="1" type="ORF">EVEC_LOCUS10957</name>
</gene>
<reference evidence="1 2" key="2">
    <citation type="submission" date="2018-10" db="EMBL/GenBank/DDBJ databases">
        <authorList>
            <consortium name="Pathogen Informatics"/>
        </authorList>
    </citation>
    <scope>NUCLEOTIDE SEQUENCE [LARGE SCALE GENOMIC DNA]</scope>
</reference>
<dbReference type="WBParaSite" id="EVEC_0001167101-mRNA-1">
    <property type="protein sequence ID" value="EVEC_0001167101-mRNA-1"/>
    <property type="gene ID" value="EVEC_0001167101"/>
</dbReference>
<organism evidence="3">
    <name type="scientific">Enterobius vermicularis</name>
    <name type="common">Human pinworm</name>
    <dbReference type="NCBI Taxonomy" id="51028"/>
    <lineage>
        <taxon>Eukaryota</taxon>
        <taxon>Metazoa</taxon>
        <taxon>Ecdysozoa</taxon>
        <taxon>Nematoda</taxon>
        <taxon>Chromadorea</taxon>
        <taxon>Rhabditida</taxon>
        <taxon>Spirurina</taxon>
        <taxon>Oxyuridomorpha</taxon>
        <taxon>Oxyuroidea</taxon>
        <taxon>Oxyuridae</taxon>
        <taxon>Enterobius</taxon>
    </lineage>
</organism>
<dbReference type="EMBL" id="UXUI01011389">
    <property type="protein sequence ID" value="VDD96206.1"/>
    <property type="molecule type" value="Genomic_DNA"/>
</dbReference>
<protein>
    <submittedName>
        <fullName evidence="3">ATP synthase subunit s, mitochondrial</fullName>
    </submittedName>
</protein>
<dbReference type="OrthoDB" id="5859291at2759"/>
<dbReference type="SUPFAM" id="SSF52047">
    <property type="entry name" value="RNI-like"/>
    <property type="match status" value="1"/>
</dbReference>
<name>A0A0N4VLB1_ENTVE</name>
<dbReference type="Gene3D" id="3.80.10.10">
    <property type="entry name" value="Ribonuclease Inhibitor"/>
    <property type="match status" value="1"/>
</dbReference>
<accession>A0A0N4VLB1</accession>
<dbReference type="InterPro" id="IPR032675">
    <property type="entry name" value="LRR_dom_sf"/>
</dbReference>
<keyword evidence="2" id="KW-1185">Reference proteome</keyword>
<dbReference type="Proteomes" id="UP000274131">
    <property type="component" value="Unassembled WGS sequence"/>
</dbReference>
<dbReference type="STRING" id="51028.A0A0N4VLB1"/>
<dbReference type="AlphaFoldDB" id="A0A0N4VLB1"/>